<dbReference type="EMBL" id="MH588545">
    <property type="protein sequence ID" value="AXQ68797.1"/>
    <property type="molecule type" value="Genomic_DNA"/>
</dbReference>
<gene>
    <name evidence="1" type="ORF">CcrPW_gp258</name>
</gene>
<keyword evidence="2" id="KW-1185">Reference proteome</keyword>
<reference evidence="1" key="2">
    <citation type="submission" date="2018-09" db="EMBL/GenBank/DDBJ databases">
        <title>Giant CbK-like Caulobacter bacteriophages have genetically divergent genomes.</title>
        <authorList>
            <person name="Wilson K."/>
            <person name="Ely B."/>
        </authorList>
    </citation>
    <scope>NUCLEOTIDE SEQUENCE [LARGE SCALE GENOMIC DNA]</scope>
</reference>
<evidence type="ECO:0000313" key="2">
    <source>
        <dbReference type="Proteomes" id="UP000259026"/>
    </source>
</evidence>
<organism evidence="1 2">
    <name type="scientific">Caulobacter phage CcrPW</name>
    <dbReference type="NCBI Taxonomy" id="2283271"/>
    <lineage>
        <taxon>Viruses</taxon>
        <taxon>Duplodnaviria</taxon>
        <taxon>Heunggongvirae</taxon>
        <taxon>Uroviricota</taxon>
        <taxon>Caudoviricetes</taxon>
        <taxon>Jeanschmidtviridae</taxon>
        <taxon>Colossusvirus</taxon>
        <taxon>Colossusvirus PW</taxon>
    </lineage>
</organism>
<accession>A0A385ED95</accession>
<protein>
    <submittedName>
        <fullName evidence="1">Uncharacterized protein</fullName>
    </submittedName>
</protein>
<name>A0A385ED95_9CAUD</name>
<proteinExistence type="predicted"/>
<sequence length="192" mass="21078">MLVLTMGNYGTGFAGFQTCIDVVTEGMGGAPYTRRAIASVFKQFLTWEMDKKPRVDYRAPDWTETTDEAFDAASLKGMAYFERNDPAPVLATAIWNGLQLQLRADDCSLHGTIYGMGIGLVGSPTSTYDSRKRTNILKWSPGLLDTGCLVVQGSEYSRDGNKSVSVQSAEAATTALRKLVERHFKVQFEDVA</sequence>
<dbReference type="Proteomes" id="UP000259026">
    <property type="component" value="Segment"/>
</dbReference>
<reference evidence="1" key="1">
    <citation type="submission" date="2018-07" db="EMBL/GenBank/DDBJ databases">
        <authorList>
            <person name="Quirk P.G."/>
            <person name="Krulwich T.A."/>
        </authorList>
    </citation>
    <scope>NUCLEOTIDE SEQUENCE</scope>
</reference>
<evidence type="ECO:0000313" key="1">
    <source>
        <dbReference type="EMBL" id="AXQ68797.1"/>
    </source>
</evidence>